<dbReference type="AlphaFoldDB" id="A0A318RG58"/>
<dbReference type="PANTHER" id="PTHR30349:SF81">
    <property type="entry name" value="TYROSINE RECOMBINASE XERC"/>
    <property type="match status" value="1"/>
</dbReference>
<keyword evidence="8" id="KW-1185">Reference proteome</keyword>
<evidence type="ECO:0000256" key="2">
    <source>
        <dbReference type="ARBA" id="ARBA00023125"/>
    </source>
</evidence>
<sequence length="360" mass="40170">MRVQLVIAPHDESRSWTVLDDDLDVVGPIESFLAHMSAVCRSPNTVRAYAHDLKDFFTYCRACGLEWDRVSLEDVGRFIPWLGLSDEARHGGTASVPIRAARCAPVTVNRKLSAVSSFYQFHGRNGVGLDKSMQAWQRQSQVASSWAPFLAHLGNHPVRKRVISLKTDRLGPRVLPPEQVDAVIGACVRLRDRFLFTLLRTSGLRIGEALGLRHEDLNPRRCEVAVWSRVNTNHARAKSRSRVVPVPAAVLALYSDYLHEEYGPLDCDYVFVNLWGSPRGQAMSYSAIHSLVRRLRADTGVAFSPHSFRHTYATELLRSEVPAEVVRVLLGHSSISTTVDTYGHLTAEDTRRALVKAGVL</sequence>
<protein>
    <submittedName>
        <fullName evidence="7">Site-specific recombinase XerD</fullName>
    </submittedName>
</protein>
<organism evidence="7 8">
    <name type="scientific">Williamsia limnetica</name>
    <dbReference type="NCBI Taxonomy" id="882452"/>
    <lineage>
        <taxon>Bacteria</taxon>
        <taxon>Bacillati</taxon>
        <taxon>Actinomycetota</taxon>
        <taxon>Actinomycetes</taxon>
        <taxon>Mycobacteriales</taxon>
        <taxon>Nocardiaceae</taxon>
        <taxon>Williamsia</taxon>
    </lineage>
</organism>
<feature type="domain" description="Tyr recombinase" evidence="5">
    <location>
        <begin position="170"/>
        <end position="355"/>
    </location>
</feature>
<dbReference type="OrthoDB" id="9803188at2"/>
<keyword evidence="1" id="KW-0229">DNA integration</keyword>
<evidence type="ECO:0000256" key="3">
    <source>
        <dbReference type="ARBA" id="ARBA00023172"/>
    </source>
</evidence>
<gene>
    <name evidence="7" type="ORF">DFR67_11624</name>
</gene>
<evidence type="ECO:0000313" key="7">
    <source>
        <dbReference type="EMBL" id="PYE13470.1"/>
    </source>
</evidence>
<accession>A0A318RG58</accession>
<name>A0A318RG58_WILLI</name>
<dbReference type="SUPFAM" id="SSF56349">
    <property type="entry name" value="DNA breaking-rejoining enzymes"/>
    <property type="match status" value="1"/>
</dbReference>
<dbReference type="InterPro" id="IPR044068">
    <property type="entry name" value="CB"/>
</dbReference>
<dbReference type="Gene3D" id="1.10.150.130">
    <property type="match status" value="1"/>
</dbReference>
<reference evidence="7 8" key="1">
    <citation type="submission" date="2018-06" db="EMBL/GenBank/DDBJ databases">
        <title>Genomic Encyclopedia of Type Strains, Phase IV (KMG-IV): sequencing the most valuable type-strain genomes for metagenomic binning, comparative biology and taxonomic classification.</title>
        <authorList>
            <person name="Goeker M."/>
        </authorList>
    </citation>
    <scope>NUCLEOTIDE SEQUENCE [LARGE SCALE GENOMIC DNA]</scope>
    <source>
        <strain evidence="7 8">DSM 45521</strain>
    </source>
</reference>
<dbReference type="Gene3D" id="1.10.443.10">
    <property type="entry name" value="Intergrase catalytic core"/>
    <property type="match status" value="1"/>
</dbReference>
<dbReference type="InterPro" id="IPR002104">
    <property type="entry name" value="Integrase_catalytic"/>
</dbReference>
<dbReference type="InterPro" id="IPR013762">
    <property type="entry name" value="Integrase-like_cat_sf"/>
</dbReference>
<dbReference type="InterPro" id="IPR011010">
    <property type="entry name" value="DNA_brk_join_enz"/>
</dbReference>
<dbReference type="EMBL" id="QJSP01000016">
    <property type="protein sequence ID" value="PYE13470.1"/>
    <property type="molecule type" value="Genomic_DNA"/>
</dbReference>
<dbReference type="PROSITE" id="PS51900">
    <property type="entry name" value="CB"/>
    <property type="match status" value="1"/>
</dbReference>
<proteinExistence type="predicted"/>
<evidence type="ECO:0000313" key="8">
    <source>
        <dbReference type="Proteomes" id="UP000247591"/>
    </source>
</evidence>
<feature type="domain" description="Core-binding (CB)" evidence="6">
    <location>
        <begin position="23"/>
        <end position="123"/>
    </location>
</feature>
<dbReference type="InterPro" id="IPR050090">
    <property type="entry name" value="Tyrosine_recombinase_XerCD"/>
</dbReference>
<keyword evidence="3" id="KW-0233">DNA recombination</keyword>
<dbReference type="Pfam" id="PF02899">
    <property type="entry name" value="Phage_int_SAM_1"/>
    <property type="match status" value="1"/>
</dbReference>
<keyword evidence="2 4" id="KW-0238">DNA-binding</keyword>
<evidence type="ECO:0000256" key="1">
    <source>
        <dbReference type="ARBA" id="ARBA00022908"/>
    </source>
</evidence>
<evidence type="ECO:0000259" key="5">
    <source>
        <dbReference type="PROSITE" id="PS51898"/>
    </source>
</evidence>
<dbReference type="PROSITE" id="PS51898">
    <property type="entry name" value="TYR_RECOMBINASE"/>
    <property type="match status" value="1"/>
</dbReference>
<dbReference type="GO" id="GO:0015074">
    <property type="term" value="P:DNA integration"/>
    <property type="evidence" value="ECO:0007669"/>
    <property type="project" value="UniProtKB-KW"/>
</dbReference>
<dbReference type="GO" id="GO:0006310">
    <property type="term" value="P:DNA recombination"/>
    <property type="evidence" value="ECO:0007669"/>
    <property type="project" value="UniProtKB-KW"/>
</dbReference>
<evidence type="ECO:0000259" key="6">
    <source>
        <dbReference type="PROSITE" id="PS51900"/>
    </source>
</evidence>
<dbReference type="InterPro" id="IPR010998">
    <property type="entry name" value="Integrase_recombinase_N"/>
</dbReference>
<dbReference type="Proteomes" id="UP000247591">
    <property type="component" value="Unassembled WGS sequence"/>
</dbReference>
<dbReference type="RefSeq" id="WP_110471854.1">
    <property type="nucleotide sequence ID" value="NZ_QJSP01000016.1"/>
</dbReference>
<comment type="caution">
    <text evidence="7">The sequence shown here is derived from an EMBL/GenBank/DDBJ whole genome shotgun (WGS) entry which is preliminary data.</text>
</comment>
<evidence type="ECO:0000256" key="4">
    <source>
        <dbReference type="PROSITE-ProRule" id="PRU01248"/>
    </source>
</evidence>
<dbReference type="PANTHER" id="PTHR30349">
    <property type="entry name" value="PHAGE INTEGRASE-RELATED"/>
    <property type="match status" value="1"/>
</dbReference>
<dbReference type="Pfam" id="PF00589">
    <property type="entry name" value="Phage_integrase"/>
    <property type="match status" value="1"/>
</dbReference>
<dbReference type="InterPro" id="IPR004107">
    <property type="entry name" value="Integrase_SAM-like_N"/>
</dbReference>
<dbReference type="GO" id="GO:0003677">
    <property type="term" value="F:DNA binding"/>
    <property type="evidence" value="ECO:0007669"/>
    <property type="project" value="UniProtKB-UniRule"/>
</dbReference>